<proteinExistence type="predicted"/>
<reference evidence="1" key="1">
    <citation type="submission" date="2022-11" db="EMBL/GenBank/DDBJ databases">
        <title>Centuries of genome instability and evolution in soft-shell clam transmissible cancer (bioRxiv).</title>
        <authorList>
            <person name="Hart S.F.M."/>
            <person name="Yonemitsu M.A."/>
            <person name="Giersch R.M."/>
            <person name="Beal B.F."/>
            <person name="Arriagada G."/>
            <person name="Davis B.W."/>
            <person name="Ostrander E.A."/>
            <person name="Goff S.P."/>
            <person name="Metzger M.J."/>
        </authorList>
    </citation>
    <scope>NUCLEOTIDE SEQUENCE</scope>
    <source>
        <strain evidence="1">MELC-2E11</strain>
        <tissue evidence="1">Siphon/mantle</tissue>
    </source>
</reference>
<feature type="non-terminal residue" evidence="1">
    <location>
        <position position="127"/>
    </location>
</feature>
<evidence type="ECO:0000313" key="2">
    <source>
        <dbReference type="Proteomes" id="UP001164746"/>
    </source>
</evidence>
<evidence type="ECO:0000313" key="1">
    <source>
        <dbReference type="EMBL" id="WAR28815.1"/>
    </source>
</evidence>
<dbReference type="EMBL" id="CP111026">
    <property type="protein sequence ID" value="WAR28815.1"/>
    <property type="molecule type" value="Genomic_DNA"/>
</dbReference>
<keyword evidence="2" id="KW-1185">Reference proteome</keyword>
<organism evidence="1 2">
    <name type="scientific">Mya arenaria</name>
    <name type="common">Soft-shell clam</name>
    <dbReference type="NCBI Taxonomy" id="6604"/>
    <lineage>
        <taxon>Eukaryota</taxon>
        <taxon>Metazoa</taxon>
        <taxon>Spiralia</taxon>
        <taxon>Lophotrochozoa</taxon>
        <taxon>Mollusca</taxon>
        <taxon>Bivalvia</taxon>
        <taxon>Autobranchia</taxon>
        <taxon>Heteroconchia</taxon>
        <taxon>Euheterodonta</taxon>
        <taxon>Imparidentia</taxon>
        <taxon>Neoheterodontei</taxon>
        <taxon>Myida</taxon>
        <taxon>Myoidea</taxon>
        <taxon>Myidae</taxon>
        <taxon>Mya</taxon>
    </lineage>
</organism>
<dbReference type="Proteomes" id="UP001164746">
    <property type="component" value="Chromosome 15"/>
</dbReference>
<sequence length="127" mass="14613">MVKFQEWEMPPVDLCQKFPLEVMRDIALAPPLDLGLIRDENNKSVCCVQKGENTLKVVLKITVQKKTHLVQSYNLLRCRLKSYQKKTSIDGESFAIGHQILVDDKTFEETSQMCYFPPTNKTLAVEH</sequence>
<name>A0ABY7G3S4_MYAAR</name>
<accession>A0ABY7G3S4</accession>
<gene>
    <name evidence="1" type="ORF">MAR_014519</name>
</gene>
<protein>
    <submittedName>
        <fullName evidence="1">Uncharacterized protein</fullName>
    </submittedName>
</protein>